<dbReference type="PANTHER" id="PTHR33602:SF1">
    <property type="entry name" value="REGULATORY PROTEIN RECX FAMILY PROTEIN"/>
    <property type="match status" value="1"/>
</dbReference>
<evidence type="ECO:0000313" key="9">
    <source>
        <dbReference type="EMBL" id="PIV01529.1"/>
    </source>
</evidence>
<proteinExistence type="inferred from homology"/>
<dbReference type="InterPro" id="IPR053926">
    <property type="entry name" value="RecX_HTH_1st"/>
</dbReference>
<evidence type="ECO:0000256" key="4">
    <source>
        <dbReference type="ARBA" id="ARBA00022490"/>
    </source>
</evidence>
<dbReference type="HAMAP" id="MF_01114">
    <property type="entry name" value="RecX"/>
    <property type="match status" value="1"/>
</dbReference>
<dbReference type="InterPro" id="IPR053925">
    <property type="entry name" value="RecX_HTH_3rd"/>
</dbReference>
<evidence type="ECO:0000259" key="8">
    <source>
        <dbReference type="Pfam" id="PF21982"/>
    </source>
</evidence>
<feature type="domain" description="RecX first three-helical" evidence="8">
    <location>
        <begin position="63"/>
        <end position="101"/>
    </location>
</feature>
<name>A0A2M7BEM4_9BACT</name>
<evidence type="ECO:0000313" key="10">
    <source>
        <dbReference type="Proteomes" id="UP000229631"/>
    </source>
</evidence>
<dbReference type="EMBL" id="PEVC01000019">
    <property type="protein sequence ID" value="PIV01529.1"/>
    <property type="molecule type" value="Genomic_DNA"/>
</dbReference>
<evidence type="ECO:0000259" key="6">
    <source>
        <dbReference type="Pfam" id="PF02631"/>
    </source>
</evidence>
<feature type="domain" description="RecX second three-helical" evidence="6">
    <location>
        <begin position="108"/>
        <end position="147"/>
    </location>
</feature>
<feature type="domain" description="RecX third three-helical" evidence="7">
    <location>
        <begin position="161"/>
        <end position="201"/>
    </location>
</feature>
<keyword evidence="4 5" id="KW-0963">Cytoplasm</keyword>
<dbReference type="InterPro" id="IPR036388">
    <property type="entry name" value="WH-like_DNA-bd_sf"/>
</dbReference>
<reference evidence="10" key="1">
    <citation type="submission" date="2017-09" db="EMBL/GenBank/DDBJ databases">
        <title>Depth-based differentiation of microbial function through sediment-hosted aquifers and enrichment of novel symbionts in the deep terrestrial subsurface.</title>
        <authorList>
            <person name="Probst A.J."/>
            <person name="Ladd B."/>
            <person name="Jarett J.K."/>
            <person name="Geller-Mcgrath D.E."/>
            <person name="Sieber C.M.K."/>
            <person name="Emerson J.B."/>
            <person name="Anantharaman K."/>
            <person name="Thomas B.C."/>
            <person name="Malmstrom R."/>
            <person name="Stieglmeier M."/>
            <person name="Klingl A."/>
            <person name="Woyke T."/>
            <person name="Ryan C.M."/>
            <person name="Banfield J.F."/>
        </authorList>
    </citation>
    <scope>NUCLEOTIDE SEQUENCE [LARGE SCALE GENOMIC DNA]</scope>
</reference>
<comment type="caution">
    <text evidence="9">The sequence shown here is derived from an EMBL/GenBank/DDBJ whole genome shotgun (WGS) entry which is preliminary data.</text>
</comment>
<gene>
    <name evidence="5" type="primary">recX</name>
    <name evidence="9" type="ORF">COS54_00835</name>
</gene>
<sequence length="210" mass="24011">MPKITAIKLQKNKIEFSNIFLDGKFAFSLPSITLVKAGLKENQELSSEEVNSFIKESDFSHNFDRALKFLSFRPRSEFEINEYLLRKGVGEETRKIVLEKLGQFKLLDDEAFAKWWLDQCSGFRPKGSCLVKFELQRKGIKKEIVESLMAENRSTTADALLAEKVALKKLERLKNLPTLEIKKKLFSSLAQKGFSFAVIEETVAKLLKKG</sequence>
<evidence type="ECO:0000256" key="2">
    <source>
        <dbReference type="ARBA" id="ARBA00009695"/>
    </source>
</evidence>
<evidence type="ECO:0000256" key="3">
    <source>
        <dbReference type="ARBA" id="ARBA00018111"/>
    </source>
</evidence>
<dbReference type="GO" id="GO:0006282">
    <property type="term" value="P:regulation of DNA repair"/>
    <property type="evidence" value="ECO:0007669"/>
    <property type="project" value="UniProtKB-UniRule"/>
</dbReference>
<dbReference type="Gene3D" id="1.10.10.10">
    <property type="entry name" value="Winged helix-like DNA-binding domain superfamily/Winged helix DNA-binding domain"/>
    <property type="match status" value="3"/>
</dbReference>
<comment type="subcellular location">
    <subcellularLocation>
        <location evidence="1 5">Cytoplasm</location>
    </subcellularLocation>
</comment>
<protein>
    <recommendedName>
        <fullName evidence="3 5">Regulatory protein RecX</fullName>
    </recommendedName>
</protein>
<dbReference type="GO" id="GO:0005737">
    <property type="term" value="C:cytoplasm"/>
    <property type="evidence" value="ECO:0007669"/>
    <property type="project" value="UniProtKB-SubCell"/>
</dbReference>
<evidence type="ECO:0000256" key="5">
    <source>
        <dbReference type="HAMAP-Rule" id="MF_01114"/>
    </source>
</evidence>
<evidence type="ECO:0000259" key="7">
    <source>
        <dbReference type="Pfam" id="PF21981"/>
    </source>
</evidence>
<accession>A0A2M7BEM4</accession>
<organism evidence="9 10">
    <name type="scientific">Candidatus Shapirobacteria bacterium CG03_land_8_20_14_0_80_39_12</name>
    <dbReference type="NCBI Taxonomy" id="1974879"/>
    <lineage>
        <taxon>Bacteria</taxon>
        <taxon>Candidatus Shapironibacteriota</taxon>
    </lineage>
</organism>
<comment type="function">
    <text evidence="5">Modulates RecA activity.</text>
</comment>
<dbReference type="Pfam" id="PF21982">
    <property type="entry name" value="RecX_HTH1"/>
    <property type="match status" value="1"/>
</dbReference>
<dbReference type="InterPro" id="IPR053924">
    <property type="entry name" value="RecX_HTH_2nd"/>
</dbReference>
<dbReference type="Pfam" id="PF21981">
    <property type="entry name" value="RecX_HTH3"/>
    <property type="match status" value="1"/>
</dbReference>
<dbReference type="PANTHER" id="PTHR33602">
    <property type="entry name" value="REGULATORY PROTEIN RECX FAMILY PROTEIN"/>
    <property type="match status" value="1"/>
</dbReference>
<evidence type="ECO:0000256" key="1">
    <source>
        <dbReference type="ARBA" id="ARBA00004496"/>
    </source>
</evidence>
<dbReference type="AlphaFoldDB" id="A0A2M7BEM4"/>
<dbReference type="InterPro" id="IPR003783">
    <property type="entry name" value="Regulatory_RecX"/>
</dbReference>
<dbReference type="Proteomes" id="UP000229631">
    <property type="component" value="Unassembled WGS sequence"/>
</dbReference>
<dbReference type="Pfam" id="PF02631">
    <property type="entry name" value="RecX_HTH2"/>
    <property type="match status" value="1"/>
</dbReference>
<comment type="similarity">
    <text evidence="2 5">Belongs to the RecX family.</text>
</comment>